<protein>
    <recommendedName>
        <fullName evidence="3">Sugar 3,4-ketoisomerase QdtA cupin domain-containing protein</fullName>
    </recommendedName>
</protein>
<sequence>MDKIFYKKKLVGIKISKMLSGTSPVTEGKEPFQALTLKHPKGKYLLAHTHRPRKRITTRLQECLVVRKGKVKIDLYGPDDKKFKHIYLKAGEAFLLVNGGYGIHVVQDAEMMEFKNGPFIEDKVLI</sequence>
<evidence type="ECO:0000313" key="1">
    <source>
        <dbReference type="EMBL" id="OGZ42671.1"/>
    </source>
</evidence>
<name>A0A1G2FYL7_9BACT</name>
<dbReference type="Proteomes" id="UP000176700">
    <property type="component" value="Unassembled WGS sequence"/>
</dbReference>
<reference evidence="1 2" key="1">
    <citation type="journal article" date="2016" name="Nat. Commun.">
        <title>Thousands of microbial genomes shed light on interconnected biogeochemical processes in an aquifer system.</title>
        <authorList>
            <person name="Anantharaman K."/>
            <person name="Brown C.T."/>
            <person name="Hug L.A."/>
            <person name="Sharon I."/>
            <person name="Castelle C.J."/>
            <person name="Probst A.J."/>
            <person name="Thomas B.C."/>
            <person name="Singh A."/>
            <person name="Wilkins M.J."/>
            <person name="Karaoz U."/>
            <person name="Brodie E.L."/>
            <person name="Williams K.H."/>
            <person name="Hubbard S.S."/>
            <person name="Banfield J.F."/>
        </authorList>
    </citation>
    <scope>NUCLEOTIDE SEQUENCE [LARGE SCALE GENOMIC DNA]</scope>
</reference>
<dbReference type="AlphaFoldDB" id="A0A1G2FYL7"/>
<evidence type="ECO:0008006" key="3">
    <source>
        <dbReference type="Google" id="ProtNLM"/>
    </source>
</evidence>
<accession>A0A1G2FYL7</accession>
<evidence type="ECO:0000313" key="2">
    <source>
        <dbReference type="Proteomes" id="UP000176700"/>
    </source>
</evidence>
<dbReference type="SUPFAM" id="SSF51182">
    <property type="entry name" value="RmlC-like cupins"/>
    <property type="match status" value="1"/>
</dbReference>
<dbReference type="EMBL" id="MHNI01000014">
    <property type="protein sequence ID" value="OGZ42671.1"/>
    <property type="molecule type" value="Genomic_DNA"/>
</dbReference>
<organism evidence="1 2">
    <name type="scientific">Candidatus Ryanbacteria bacterium RIFCSPHIGHO2_01_45_13</name>
    <dbReference type="NCBI Taxonomy" id="1802112"/>
    <lineage>
        <taxon>Bacteria</taxon>
        <taxon>Candidatus Ryaniibacteriota</taxon>
    </lineage>
</organism>
<proteinExistence type="predicted"/>
<gene>
    <name evidence="1" type="ORF">A2W41_02905</name>
</gene>
<comment type="caution">
    <text evidence="1">The sequence shown here is derived from an EMBL/GenBank/DDBJ whole genome shotgun (WGS) entry which is preliminary data.</text>
</comment>
<dbReference type="InterPro" id="IPR011051">
    <property type="entry name" value="RmlC_Cupin_sf"/>
</dbReference>